<dbReference type="InterPro" id="IPR029062">
    <property type="entry name" value="Class_I_gatase-like"/>
</dbReference>
<gene>
    <name evidence="1" type="ORF">METZ01_LOCUS267265</name>
</gene>
<protein>
    <recommendedName>
        <fullName evidence="2">ThuA-like domain-containing protein</fullName>
    </recommendedName>
</protein>
<proteinExistence type="predicted"/>
<organism evidence="1">
    <name type="scientific">marine metagenome</name>
    <dbReference type="NCBI Taxonomy" id="408172"/>
    <lineage>
        <taxon>unclassified sequences</taxon>
        <taxon>metagenomes</taxon>
        <taxon>ecological metagenomes</taxon>
    </lineage>
</organism>
<evidence type="ECO:0000313" key="1">
    <source>
        <dbReference type="EMBL" id="SVC14411.1"/>
    </source>
</evidence>
<evidence type="ECO:0008006" key="2">
    <source>
        <dbReference type="Google" id="ProtNLM"/>
    </source>
</evidence>
<dbReference type="Gene3D" id="3.40.50.880">
    <property type="match status" value="1"/>
</dbReference>
<sequence>MTPNPFKPFMGFLTFALLLTSLAGATKVLYVTHEPGRWHKYTAQKKIFSQIAEKAGWELTVMTGEHEPQIAKLRTPDFGKGYDVIVYNFCFAKSRDIEAQANLVAQTREHGVPAMLIHCAMHSWWPTYRDGKPGAIGPDYKGNAKADPALVAEWKKKHGDKPFPAWGDFTGVASGRHGPHQPIKMIKVG</sequence>
<accession>A0A382JV34</accession>
<reference evidence="1" key="1">
    <citation type="submission" date="2018-05" db="EMBL/GenBank/DDBJ databases">
        <authorList>
            <person name="Lanie J.A."/>
            <person name="Ng W.-L."/>
            <person name="Kazmierczak K.M."/>
            <person name="Andrzejewski T.M."/>
            <person name="Davidsen T.M."/>
            <person name="Wayne K.J."/>
            <person name="Tettelin H."/>
            <person name="Glass J.I."/>
            <person name="Rusch D."/>
            <person name="Podicherti R."/>
            <person name="Tsui H.-C.T."/>
            <person name="Winkler M.E."/>
        </authorList>
    </citation>
    <scope>NUCLEOTIDE SEQUENCE</scope>
</reference>
<name>A0A382JV34_9ZZZZ</name>
<dbReference type="SUPFAM" id="SSF52317">
    <property type="entry name" value="Class I glutamine amidotransferase-like"/>
    <property type="match status" value="1"/>
</dbReference>
<dbReference type="AlphaFoldDB" id="A0A382JV34"/>
<feature type="non-terminal residue" evidence="1">
    <location>
        <position position="189"/>
    </location>
</feature>
<dbReference type="EMBL" id="UINC01075835">
    <property type="protein sequence ID" value="SVC14411.1"/>
    <property type="molecule type" value="Genomic_DNA"/>
</dbReference>